<evidence type="ECO:0000313" key="7">
    <source>
        <dbReference type="EMBL" id="SMX25350.1"/>
    </source>
</evidence>
<comment type="subcellular location">
    <subcellularLocation>
        <location evidence="1">Cell membrane</location>
    </subcellularLocation>
</comment>
<gene>
    <name evidence="7" type="ORF">BOA8489_03491</name>
</gene>
<evidence type="ECO:0000256" key="4">
    <source>
        <dbReference type="ARBA" id="ARBA00022679"/>
    </source>
</evidence>
<dbReference type="InterPro" id="IPR001173">
    <property type="entry name" value="Glyco_trans_2-like"/>
</dbReference>
<protein>
    <submittedName>
        <fullName evidence="7">PGL/p-HBAD biosynthesis glycosyltransferase/MT3031</fullName>
        <ecNumber evidence="7">2.4.1.-</ecNumber>
    </submittedName>
</protein>
<dbReference type="Proteomes" id="UP000201838">
    <property type="component" value="Unassembled WGS sequence"/>
</dbReference>
<dbReference type="OrthoDB" id="5291101at2"/>
<dbReference type="GO" id="GO:0016757">
    <property type="term" value="F:glycosyltransferase activity"/>
    <property type="evidence" value="ECO:0007669"/>
    <property type="project" value="UniProtKB-KW"/>
</dbReference>
<keyword evidence="3 7" id="KW-0328">Glycosyltransferase</keyword>
<evidence type="ECO:0000256" key="1">
    <source>
        <dbReference type="ARBA" id="ARBA00004236"/>
    </source>
</evidence>
<evidence type="ECO:0000313" key="8">
    <source>
        <dbReference type="Proteomes" id="UP000201838"/>
    </source>
</evidence>
<keyword evidence="5" id="KW-0472">Membrane</keyword>
<name>A0A238J5X0_9RHOB</name>
<dbReference type="AlphaFoldDB" id="A0A238J5X0"/>
<keyword evidence="8" id="KW-1185">Reference proteome</keyword>
<evidence type="ECO:0000256" key="3">
    <source>
        <dbReference type="ARBA" id="ARBA00022676"/>
    </source>
</evidence>
<evidence type="ECO:0000256" key="5">
    <source>
        <dbReference type="ARBA" id="ARBA00023136"/>
    </source>
</evidence>
<feature type="domain" description="Glycosyltransferase 2-like" evidence="6">
    <location>
        <begin position="6"/>
        <end position="109"/>
    </location>
</feature>
<dbReference type="PANTHER" id="PTHR43646">
    <property type="entry name" value="GLYCOSYLTRANSFERASE"/>
    <property type="match status" value="1"/>
</dbReference>
<dbReference type="PANTHER" id="PTHR43646:SF2">
    <property type="entry name" value="GLYCOSYLTRANSFERASE 2-LIKE DOMAIN-CONTAINING PROTEIN"/>
    <property type="match status" value="1"/>
</dbReference>
<reference evidence="7 8" key="1">
    <citation type="submission" date="2017-05" db="EMBL/GenBank/DDBJ databases">
        <authorList>
            <person name="Song R."/>
            <person name="Chenine A.L."/>
            <person name="Ruprecht R.M."/>
        </authorList>
    </citation>
    <scope>NUCLEOTIDE SEQUENCE [LARGE SCALE GENOMIC DNA]</scope>
    <source>
        <strain evidence="7 8">CECT 8489</strain>
    </source>
</reference>
<dbReference type="GO" id="GO:0005886">
    <property type="term" value="C:plasma membrane"/>
    <property type="evidence" value="ECO:0007669"/>
    <property type="project" value="UniProtKB-SubCell"/>
</dbReference>
<organism evidence="7 8">
    <name type="scientific">Boseongicola aestuarii</name>
    <dbReference type="NCBI Taxonomy" id="1470561"/>
    <lineage>
        <taxon>Bacteria</taxon>
        <taxon>Pseudomonadati</taxon>
        <taxon>Pseudomonadota</taxon>
        <taxon>Alphaproteobacteria</taxon>
        <taxon>Rhodobacterales</taxon>
        <taxon>Paracoccaceae</taxon>
        <taxon>Boseongicola</taxon>
    </lineage>
</organism>
<dbReference type="EC" id="2.4.1.-" evidence="7"/>
<dbReference type="EMBL" id="FXXQ01000015">
    <property type="protein sequence ID" value="SMX25350.1"/>
    <property type="molecule type" value="Genomic_DNA"/>
</dbReference>
<dbReference type="NCBIfam" id="TIGR04283">
    <property type="entry name" value="glyco_like_mftF"/>
    <property type="match status" value="1"/>
</dbReference>
<dbReference type="RefSeq" id="WP_093975543.1">
    <property type="nucleotide sequence ID" value="NZ_FXXQ01000015.1"/>
</dbReference>
<keyword evidence="2" id="KW-1003">Cell membrane</keyword>
<dbReference type="Pfam" id="PF00535">
    <property type="entry name" value="Glycos_transf_2"/>
    <property type="match status" value="1"/>
</dbReference>
<accession>A0A238J5X0</accession>
<keyword evidence="4 7" id="KW-0808">Transferase</keyword>
<dbReference type="InterPro" id="IPR029044">
    <property type="entry name" value="Nucleotide-diphossugar_trans"/>
</dbReference>
<evidence type="ECO:0000259" key="6">
    <source>
        <dbReference type="Pfam" id="PF00535"/>
    </source>
</evidence>
<evidence type="ECO:0000256" key="2">
    <source>
        <dbReference type="ARBA" id="ARBA00022475"/>
    </source>
</evidence>
<sequence>MHAPISVVIPTLNVAALLPGTAEALMAGVTEGVIGELVVSDGGSDDGTLDVARALGAEIVEGPAGRGGQIARGVAAARGRWVLILHADTHLSAHWVEAALRHMREHGETAGYFRLVFRAAGVAPKLVALGANLRSRVFGLPYGDQGLLVARSVLDSVGGVPDVALMEDVALARALKGRLRMMEAEAQTSAARYLAEGWARRVMRNLWTLVRYLLGARPEALVRGYEARR</sequence>
<dbReference type="CDD" id="cd02522">
    <property type="entry name" value="GT_2_like_a"/>
    <property type="match status" value="1"/>
</dbReference>
<dbReference type="Gene3D" id="3.90.550.10">
    <property type="entry name" value="Spore Coat Polysaccharide Biosynthesis Protein SpsA, Chain A"/>
    <property type="match status" value="1"/>
</dbReference>
<proteinExistence type="predicted"/>
<dbReference type="InterPro" id="IPR026461">
    <property type="entry name" value="Trfase_2_rSAM/seldom_assoc"/>
</dbReference>
<dbReference type="SUPFAM" id="SSF53448">
    <property type="entry name" value="Nucleotide-diphospho-sugar transferases"/>
    <property type="match status" value="1"/>
</dbReference>